<dbReference type="SUPFAM" id="SSF56112">
    <property type="entry name" value="Protein kinase-like (PK-like)"/>
    <property type="match status" value="1"/>
</dbReference>
<evidence type="ECO:0000259" key="8">
    <source>
        <dbReference type="PROSITE" id="PS50011"/>
    </source>
</evidence>
<keyword evidence="6 7" id="KW-0067">ATP-binding</keyword>
<comment type="similarity">
    <text evidence="1">Belongs to the protein kinase superfamily. NEK Ser/Thr protein kinase family. NIMA subfamily.</text>
</comment>
<keyword evidence="4 7" id="KW-0547">Nucleotide-binding</keyword>
<dbReference type="SMART" id="SM00220">
    <property type="entry name" value="S_TKc"/>
    <property type="match status" value="1"/>
</dbReference>
<proteinExistence type="inferred from homology"/>
<evidence type="ECO:0000256" key="5">
    <source>
        <dbReference type="ARBA" id="ARBA00022777"/>
    </source>
</evidence>
<dbReference type="RefSeq" id="WP_353944147.1">
    <property type="nucleotide sequence ID" value="NZ_CP159534.1"/>
</dbReference>
<dbReference type="AlphaFoldDB" id="A0AAU8IWA7"/>
<dbReference type="EMBL" id="CP159534">
    <property type="protein sequence ID" value="XCJ72589.1"/>
    <property type="molecule type" value="Genomic_DNA"/>
</dbReference>
<dbReference type="Gene3D" id="1.10.510.10">
    <property type="entry name" value="Transferase(Phosphotransferase) domain 1"/>
    <property type="match status" value="1"/>
</dbReference>
<protein>
    <recommendedName>
        <fullName evidence="2">non-specific serine/threonine protein kinase</fullName>
        <ecNumber evidence="2">2.7.11.1</ecNumber>
    </recommendedName>
</protein>
<dbReference type="PROSITE" id="PS50011">
    <property type="entry name" value="PROTEIN_KINASE_DOM"/>
    <property type="match status" value="1"/>
</dbReference>
<accession>A0AAU8IWA7</accession>
<keyword evidence="3 9" id="KW-0808">Transferase</keyword>
<dbReference type="InterPro" id="IPR008271">
    <property type="entry name" value="Ser/Thr_kinase_AS"/>
</dbReference>
<feature type="binding site" evidence="7">
    <location>
        <position position="52"/>
    </location>
    <ligand>
        <name>ATP</name>
        <dbReference type="ChEBI" id="CHEBI:30616"/>
    </ligand>
</feature>
<evidence type="ECO:0000256" key="1">
    <source>
        <dbReference type="ARBA" id="ARBA00010886"/>
    </source>
</evidence>
<dbReference type="InterPro" id="IPR050660">
    <property type="entry name" value="NEK_Ser/Thr_kinase"/>
</dbReference>
<dbReference type="PROSITE" id="PS00107">
    <property type="entry name" value="PROTEIN_KINASE_ATP"/>
    <property type="match status" value="1"/>
</dbReference>
<dbReference type="KEGG" id="stac:ABII15_22665"/>
<dbReference type="Gene3D" id="3.30.200.20">
    <property type="entry name" value="Phosphorylase Kinase, domain 1"/>
    <property type="match status" value="1"/>
</dbReference>
<dbReference type="PANTHER" id="PTHR43671:SF13">
    <property type="entry name" value="SERINE_THREONINE-PROTEIN KINASE NEK2"/>
    <property type="match status" value="1"/>
</dbReference>
<keyword evidence="5 9" id="KW-0418">Kinase</keyword>
<evidence type="ECO:0000313" key="9">
    <source>
        <dbReference type="EMBL" id="XCJ72589.1"/>
    </source>
</evidence>
<dbReference type="PANTHER" id="PTHR43671">
    <property type="entry name" value="SERINE/THREONINE-PROTEIN KINASE NEK"/>
    <property type="match status" value="1"/>
</dbReference>
<dbReference type="InterPro" id="IPR011009">
    <property type="entry name" value="Kinase-like_dom_sf"/>
</dbReference>
<evidence type="ECO:0000256" key="2">
    <source>
        <dbReference type="ARBA" id="ARBA00012513"/>
    </source>
</evidence>
<dbReference type="CDD" id="cd14014">
    <property type="entry name" value="STKc_PknB_like"/>
    <property type="match status" value="1"/>
</dbReference>
<gene>
    <name evidence="9" type="ORF">ABII15_22665</name>
</gene>
<dbReference type="InterPro" id="IPR000719">
    <property type="entry name" value="Prot_kinase_dom"/>
</dbReference>
<dbReference type="Pfam" id="PF00069">
    <property type="entry name" value="Pkinase"/>
    <property type="match status" value="1"/>
</dbReference>
<organism evidence="9">
    <name type="scientific">Streptomyces tabacisoli</name>
    <dbReference type="NCBI Taxonomy" id="3156398"/>
    <lineage>
        <taxon>Bacteria</taxon>
        <taxon>Bacillati</taxon>
        <taxon>Actinomycetota</taxon>
        <taxon>Actinomycetes</taxon>
        <taxon>Kitasatosporales</taxon>
        <taxon>Streptomycetaceae</taxon>
        <taxon>Streptomyces</taxon>
    </lineage>
</organism>
<dbReference type="EC" id="2.7.11.1" evidence="2"/>
<dbReference type="GO" id="GO:0005524">
    <property type="term" value="F:ATP binding"/>
    <property type="evidence" value="ECO:0007669"/>
    <property type="project" value="UniProtKB-UniRule"/>
</dbReference>
<sequence length="430" mass="46310">MATADTDLRELVGRVIDGRYLLREWIGGGGFGAVFRSEQYVLGRAVRPIACKVSRRPDLTEQSAGELFADVLVLADAMGAMTDLEARRHLVHVYDAGLARDLGGRAYLVMEYVRGGTLAAEFARMERVPPRLMVKWARQIAVALRGLHRLLPPLLHRDLKPDNVLLGQDRAVRLIDFGLAARMRAAGQVEGVAGTTRYMAPETAGGASLPASDLYSLGLLMYEGLTGRQPYEHLVVPLDLPDRALGEWLVEAKRKAPPVRPSSVEAAVAPELDDVVMRCLELRPGDRFRSADEVIAALDALPRPGSGGRPGVAAPPVRGPADLAKARRAVREGRPAEAVALLRAVLGRGGVPRELLPALLAELAGAHTELGEHAAAATQWAQAYESVRAGARPPDGLSRERLARHAEQAFRAAGNRFQAGHFARLARDGG</sequence>
<dbReference type="InterPro" id="IPR017441">
    <property type="entry name" value="Protein_kinase_ATP_BS"/>
</dbReference>
<evidence type="ECO:0000256" key="7">
    <source>
        <dbReference type="PROSITE-ProRule" id="PRU10141"/>
    </source>
</evidence>
<evidence type="ECO:0000256" key="6">
    <source>
        <dbReference type="ARBA" id="ARBA00022840"/>
    </source>
</evidence>
<evidence type="ECO:0000256" key="4">
    <source>
        <dbReference type="ARBA" id="ARBA00022741"/>
    </source>
</evidence>
<reference evidence="9" key="1">
    <citation type="submission" date="2024-06" db="EMBL/GenBank/DDBJ databases">
        <title>Streptomyces sp. strain HUAS MG91 genome sequences.</title>
        <authorList>
            <person name="Mo P."/>
        </authorList>
    </citation>
    <scope>NUCLEOTIDE SEQUENCE</scope>
    <source>
        <strain evidence="9">HUAS MG91</strain>
    </source>
</reference>
<name>A0AAU8IWA7_9ACTN</name>
<dbReference type="PROSITE" id="PS00108">
    <property type="entry name" value="PROTEIN_KINASE_ST"/>
    <property type="match status" value="1"/>
</dbReference>
<evidence type="ECO:0000256" key="3">
    <source>
        <dbReference type="ARBA" id="ARBA00022679"/>
    </source>
</evidence>
<dbReference type="GO" id="GO:0004674">
    <property type="term" value="F:protein serine/threonine kinase activity"/>
    <property type="evidence" value="ECO:0007669"/>
    <property type="project" value="UniProtKB-EC"/>
</dbReference>
<feature type="domain" description="Protein kinase" evidence="8">
    <location>
        <begin position="20"/>
        <end position="301"/>
    </location>
</feature>